<accession>A0ABU5J7E1</accession>
<evidence type="ECO:0000313" key="2">
    <source>
        <dbReference type="Proteomes" id="UP001290101"/>
    </source>
</evidence>
<reference evidence="1 2" key="1">
    <citation type="submission" date="2023-12" db="EMBL/GenBank/DDBJ databases">
        <title>Micromonospora sp. nov., isolated from Atacama Desert.</title>
        <authorList>
            <person name="Carro L."/>
            <person name="Golinska P."/>
            <person name="Klenk H.-P."/>
            <person name="Goodfellow M."/>
        </authorList>
    </citation>
    <scope>NUCLEOTIDE SEQUENCE [LARGE SCALE GENOMIC DNA]</scope>
    <source>
        <strain evidence="1 2">4G53</strain>
    </source>
</reference>
<dbReference type="EMBL" id="JAXOTQ010000003">
    <property type="protein sequence ID" value="MDZ5488458.1"/>
    <property type="molecule type" value="Genomic_DNA"/>
</dbReference>
<dbReference type="Proteomes" id="UP001290101">
    <property type="component" value="Unassembled WGS sequence"/>
</dbReference>
<name>A0ABU5J7E1_9ACTN</name>
<evidence type="ECO:0000313" key="1">
    <source>
        <dbReference type="EMBL" id="MDZ5488458.1"/>
    </source>
</evidence>
<dbReference type="RefSeq" id="WP_161557794.1">
    <property type="nucleotide sequence ID" value="NZ_JAXOTQ010000003.1"/>
</dbReference>
<keyword evidence="2" id="KW-1185">Reference proteome</keyword>
<organism evidence="1 2">
    <name type="scientific">Micromonospora sicca</name>
    <dbReference type="NCBI Taxonomy" id="2202420"/>
    <lineage>
        <taxon>Bacteria</taxon>
        <taxon>Bacillati</taxon>
        <taxon>Actinomycetota</taxon>
        <taxon>Actinomycetes</taxon>
        <taxon>Micromonosporales</taxon>
        <taxon>Micromonosporaceae</taxon>
        <taxon>Micromonospora</taxon>
    </lineage>
</organism>
<gene>
    <name evidence="1" type="ORF">U2F25_03095</name>
</gene>
<proteinExistence type="predicted"/>
<sequence length="48" mass="5119">MSARRLGRLLGTLLTLAALVALPASLITTGAQTADFDWQMPVVRVLLP</sequence>
<protein>
    <submittedName>
        <fullName evidence="1">Uncharacterized protein</fullName>
    </submittedName>
</protein>
<comment type="caution">
    <text evidence="1">The sequence shown here is derived from an EMBL/GenBank/DDBJ whole genome shotgun (WGS) entry which is preliminary data.</text>
</comment>